<reference evidence="1 2" key="1">
    <citation type="submission" date="2019-04" db="EMBL/GenBank/DDBJ databases">
        <title>Niastella caeni sp. nov., isolated from activated sludge.</title>
        <authorList>
            <person name="Sheng M."/>
        </authorList>
    </citation>
    <scope>NUCLEOTIDE SEQUENCE [LARGE SCALE GENOMIC DNA]</scope>
    <source>
        <strain evidence="1 2">HX-2-15</strain>
    </source>
</reference>
<comment type="caution">
    <text evidence="1">The sequence shown here is derived from an EMBL/GenBank/DDBJ whole genome shotgun (WGS) entry which is preliminary data.</text>
</comment>
<dbReference type="OrthoDB" id="664759at2"/>
<name>A0A4S8HV07_9BACT</name>
<proteinExistence type="predicted"/>
<dbReference type="Proteomes" id="UP000306918">
    <property type="component" value="Unassembled WGS sequence"/>
</dbReference>
<evidence type="ECO:0000313" key="1">
    <source>
        <dbReference type="EMBL" id="THU39488.1"/>
    </source>
</evidence>
<dbReference type="RefSeq" id="WP_136577620.1">
    <property type="nucleotide sequence ID" value="NZ_STFF01000003.1"/>
</dbReference>
<protein>
    <submittedName>
        <fullName evidence="1">Uncharacterized protein</fullName>
    </submittedName>
</protein>
<evidence type="ECO:0000313" key="2">
    <source>
        <dbReference type="Proteomes" id="UP000306918"/>
    </source>
</evidence>
<accession>A0A4S8HV07</accession>
<sequence length="152" mass="17735">MRPTRNAIAQYLRANMGHYINPFLVETTLDEFGMFDIAAKWPDLPKKPEYTLEIVLEDVTVEQFSKLSGIKTVEQLHFVSPHRLIELFHEGVATVFCMADKPEFYCELSFRKSNGEVCVYNEEEDKRVVITGNNFDEPADFFDYMRTYISNM</sequence>
<dbReference type="EMBL" id="STFF01000003">
    <property type="protein sequence ID" value="THU39488.1"/>
    <property type="molecule type" value="Genomic_DNA"/>
</dbReference>
<gene>
    <name evidence="1" type="ORF">FAM09_13370</name>
</gene>
<organism evidence="1 2">
    <name type="scientific">Niastella caeni</name>
    <dbReference type="NCBI Taxonomy" id="2569763"/>
    <lineage>
        <taxon>Bacteria</taxon>
        <taxon>Pseudomonadati</taxon>
        <taxon>Bacteroidota</taxon>
        <taxon>Chitinophagia</taxon>
        <taxon>Chitinophagales</taxon>
        <taxon>Chitinophagaceae</taxon>
        <taxon>Niastella</taxon>
    </lineage>
</organism>
<keyword evidence="2" id="KW-1185">Reference proteome</keyword>
<dbReference type="AlphaFoldDB" id="A0A4S8HV07"/>